<evidence type="ECO:0000313" key="3">
    <source>
        <dbReference type="Proteomes" id="UP000176850"/>
    </source>
</evidence>
<sequence>MNKYNQSGQTLLVIILLATVLLTIGLSVSQTTTQEQKITKLEQDAKQAYAAAEAGIDAAIKQKTTVSIGSLGLGNGISGTATVQTTTANGFTTPTMKKDEQYTFYVSDYDIAANSFTGESFDDSMNITVNTPGGVYVCGPTTSMALELTFVLTNSTNSSSTVSDRRIIDPCLLTGATNGTISFGQAFTPNASSMMIMRVIAPSATFSGISLNINKASGNWPLQGQTIVSSAQTQTGASKKLQLFQSYPQLPSEFFVTRF</sequence>
<evidence type="ECO:0000313" key="2">
    <source>
        <dbReference type="EMBL" id="OGK18552.1"/>
    </source>
</evidence>
<dbReference type="Proteomes" id="UP000176850">
    <property type="component" value="Unassembled WGS sequence"/>
</dbReference>
<proteinExistence type="predicted"/>
<dbReference type="AlphaFoldDB" id="A0A1F7GJ23"/>
<name>A0A1F7GJ23_9BACT</name>
<comment type="caution">
    <text evidence="2">The sequence shown here is derived from an EMBL/GenBank/DDBJ whole genome shotgun (WGS) entry which is preliminary data.</text>
</comment>
<dbReference type="EMBL" id="MFZH01000030">
    <property type="protein sequence ID" value="OGK18552.1"/>
    <property type="molecule type" value="Genomic_DNA"/>
</dbReference>
<gene>
    <name evidence="2" type="ORF">A2799_03040</name>
</gene>
<feature type="domain" description="Type 4 fimbrial biogenesis protein PilX N-terminal" evidence="1">
    <location>
        <begin position="8"/>
        <end position="56"/>
    </location>
</feature>
<protein>
    <recommendedName>
        <fullName evidence="1">Type 4 fimbrial biogenesis protein PilX N-terminal domain-containing protein</fullName>
    </recommendedName>
</protein>
<dbReference type="Pfam" id="PF14341">
    <property type="entry name" value="PilX_N"/>
    <property type="match status" value="1"/>
</dbReference>
<organism evidence="2 3">
    <name type="scientific">Candidatus Roizmanbacteria bacterium RIFCSPHIGHO2_01_FULL_39_24</name>
    <dbReference type="NCBI Taxonomy" id="1802032"/>
    <lineage>
        <taxon>Bacteria</taxon>
        <taxon>Candidatus Roizmaniibacteriota</taxon>
    </lineage>
</organism>
<dbReference type="InterPro" id="IPR025746">
    <property type="entry name" value="PilX_N_dom"/>
</dbReference>
<reference evidence="2 3" key="1">
    <citation type="journal article" date="2016" name="Nat. Commun.">
        <title>Thousands of microbial genomes shed light on interconnected biogeochemical processes in an aquifer system.</title>
        <authorList>
            <person name="Anantharaman K."/>
            <person name="Brown C.T."/>
            <person name="Hug L.A."/>
            <person name="Sharon I."/>
            <person name="Castelle C.J."/>
            <person name="Probst A.J."/>
            <person name="Thomas B.C."/>
            <person name="Singh A."/>
            <person name="Wilkins M.J."/>
            <person name="Karaoz U."/>
            <person name="Brodie E.L."/>
            <person name="Williams K.H."/>
            <person name="Hubbard S.S."/>
            <person name="Banfield J.F."/>
        </authorList>
    </citation>
    <scope>NUCLEOTIDE SEQUENCE [LARGE SCALE GENOMIC DNA]</scope>
</reference>
<evidence type="ECO:0000259" key="1">
    <source>
        <dbReference type="Pfam" id="PF14341"/>
    </source>
</evidence>
<accession>A0A1F7GJ23</accession>